<feature type="coiled-coil region" evidence="1">
    <location>
        <begin position="57"/>
        <end position="91"/>
    </location>
</feature>
<evidence type="ECO:0000313" key="3">
    <source>
        <dbReference type="EMBL" id="KAF7195972.1"/>
    </source>
</evidence>
<dbReference type="AlphaFoldDB" id="A0A8H6VMQ5"/>
<feature type="region of interest" description="Disordered" evidence="2">
    <location>
        <begin position="1"/>
        <end position="53"/>
    </location>
</feature>
<name>A0A8H6VMQ5_9PEZI</name>
<keyword evidence="4" id="KW-1185">Reference proteome</keyword>
<gene>
    <name evidence="3" type="ORF">HII31_02734</name>
</gene>
<feature type="compositionally biased region" description="Polar residues" evidence="2">
    <location>
        <begin position="33"/>
        <end position="46"/>
    </location>
</feature>
<dbReference type="EMBL" id="JABCIY010000033">
    <property type="protein sequence ID" value="KAF7195972.1"/>
    <property type="molecule type" value="Genomic_DNA"/>
</dbReference>
<reference evidence="3" key="1">
    <citation type="submission" date="2020-04" db="EMBL/GenBank/DDBJ databases">
        <title>Draft genome resource of the tomato pathogen Pseudocercospora fuligena.</title>
        <authorList>
            <person name="Zaccaron A."/>
        </authorList>
    </citation>
    <scope>NUCLEOTIDE SEQUENCE</scope>
    <source>
        <strain evidence="3">PF001</strain>
    </source>
</reference>
<protein>
    <submittedName>
        <fullName evidence="3">Uncharacterized protein</fullName>
    </submittedName>
</protein>
<accession>A0A8H6VMQ5</accession>
<feature type="compositionally biased region" description="Basic and acidic residues" evidence="2">
    <location>
        <begin position="22"/>
        <end position="32"/>
    </location>
</feature>
<feature type="region of interest" description="Disordered" evidence="2">
    <location>
        <begin position="91"/>
        <end position="113"/>
    </location>
</feature>
<evidence type="ECO:0000256" key="1">
    <source>
        <dbReference type="SAM" id="Coils"/>
    </source>
</evidence>
<proteinExistence type="predicted"/>
<organism evidence="3 4">
    <name type="scientific">Pseudocercospora fuligena</name>
    <dbReference type="NCBI Taxonomy" id="685502"/>
    <lineage>
        <taxon>Eukaryota</taxon>
        <taxon>Fungi</taxon>
        <taxon>Dikarya</taxon>
        <taxon>Ascomycota</taxon>
        <taxon>Pezizomycotina</taxon>
        <taxon>Dothideomycetes</taxon>
        <taxon>Dothideomycetidae</taxon>
        <taxon>Mycosphaerellales</taxon>
        <taxon>Mycosphaerellaceae</taxon>
        <taxon>Pseudocercospora</taxon>
    </lineage>
</organism>
<sequence>MLSTTQTPASHRRNSLRITVPPREKAKHEDSPTSKACATQANGSPESEQDDRACQNCADVQKAVEAMQEEMQELEDLLYCLTERLAQVEAAQMAPRHQSNEEPVASSGRDNAA</sequence>
<dbReference type="Proteomes" id="UP000660729">
    <property type="component" value="Unassembled WGS sequence"/>
</dbReference>
<comment type="caution">
    <text evidence="3">The sequence shown here is derived from an EMBL/GenBank/DDBJ whole genome shotgun (WGS) entry which is preliminary data.</text>
</comment>
<evidence type="ECO:0000313" key="4">
    <source>
        <dbReference type="Proteomes" id="UP000660729"/>
    </source>
</evidence>
<dbReference type="OrthoDB" id="10599578at2759"/>
<keyword evidence="1" id="KW-0175">Coiled coil</keyword>
<evidence type="ECO:0000256" key="2">
    <source>
        <dbReference type="SAM" id="MobiDB-lite"/>
    </source>
</evidence>